<dbReference type="AlphaFoldDB" id="A0A9W9Q0I5"/>
<evidence type="ECO:0000259" key="11">
    <source>
        <dbReference type="PROSITE" id="PS50893"/>
    </source>
</evidence>
<name>A0A9W9Q0I5_9EURO</name>
<evidence type="ECO:0000313" key="14">
    <source>
        <dbReference type="Proteomes" id="UP001147746"/>
    </source>
</evidence>
<evidence type="ECO:0000256" key="6">
    <source>
        <dbReference type="ARBA" id="ARBA00022989"/>
    </source>
</evidence>
<dbReference type="InterPro" id="IPR017871">
    <property type="entry name" value="ABC_transporter-like_CS"/>
</dbReference>
<keyword evidence="14" id="KW-1185">Reference proteome</keyword>
<dbReference type="Pfam" id="PF00664">
    <property type="entry name" value="ABC_membrane"/>
    <property type="match status" value="1"/>
</dbReference>
<sequence length="850" mass="95419">MSSHATLEVLEYLHIYSPLLLFFLFAVASFASSSGIRPLQQELSRTMKRLFNSLSAVLVVTYYASAILHMSAAVTQPQRWWHEQTMIVRLYNEPFNSKLGILWLMLDADPHDRLLFFSYDHTVAVTIELAAFDPSSSIAIWVQRKPIIGEIERNQLGRSIKHWGNIDLAFNSVRIMTLLSLVILYAGKRVLKICGRLGIQQMNTTRAANAPLVLPSAKCGENHEVTDRKPGVSPVEPKDSYDSSTRTSPNSWQRYLKNYSVSSRHIWPSGSRHMQAVALVCFCIAVCQRIANAFVPYQTGITMEKLSTRSDISWFDVLLYVIYKWLQEEGGLLETLRSNLWDKVNQISSTELSIAVFEHVHSLSLNFHLSHESGELRSAIGSSDAITKFLELVSFQFVPGLFDFGVALGCLWLYFDAYSTLAISILILGFLYMTVRQTQTGSELQRRTINAARKEIASRNDSLVAYTLVKYFLAEEYESNRYRTSIEERKKAQRRQSLFADLSSTCRNTFFAIGLLIMCLISARQSSTGRCSVRQFMYLITYMSQLRSSLKYLAVIFQTIRAALIDSERASGILQTRPAVVDSSQATPLAACRGDITFEDATFSYGERKPALNRVSFNCQAGKVTALVGESGAGKSTLFRLLFRFYELDDGFLCIDGHDVRGLTIKSVRKHIGVVPQDTILLNDTIMNNVRYADPSATDKQVYAACRAASIHDQILAFPDGYETEVGERGLRLSGGERQRVALACMILKNPMVILLDEATASLDTNTEENIQKSIASLFVDRTRIVIAHRLSTIAGADHIIVLREGQVVESGTHEELIELGRRYAQMWQKQIGEKPGVHTANCELTPSHS</sequence>
<evidence type="ECO:0000256" key="5">
    <source>
        <dbReference type="ARBA" id="ARBA00022840"/>
    </source>
</evidence>
<feature type="domain" description="ABC transporter" evidence="11">
    <location>
        <begin position="596"/>
        <end position="830"/>
    </location>
</feature>
<keyword evidence="2" id="KW-0813">Transport</keyword>
<dbReference type="SMART" id="SM00382">
    <property type="entry name" value="AAA"/>
    <property type="match status" value="1"/>
</dbReference>
<protein>
    <submittedName>
        <fullName evidence="13">Uncharacterized protein</fullName>
    </submittedName>
</protein>
<dbReference type="GO" id="GO:0140359">
    <property type="term" value="F:ABC-type transporter activity"/>
    <property type="evidence" value="ECO:0007669"/>
    <property type="project" value="InterPro"/>
</dbReference>
<evidence type="ECO:0000256" key="8">
    <source>
        <dbReference type="ARBA" id="ARBA00024363"/>
    </source>
</evidence>
<accession>A0A9W9Q0I5</accession>
<dbReference type="PANTHER" id="PTHR24221">
    <property type="entry name" value="ATP-BINDING CASSETTE SUB-FAMILY B"/>
    <property type="match status" value="1"/>
</dbReference>
<dbReference type="InterPro" id="IPR003593">
    <property type="entry name" value="AAA+_ATPase"/>
</dbReference>
<dbReference type="PROSITE" id="PS00211">
    <property type="entry name" value="ABC_TRANSPORTER_1"/>
    <property type="match status" value="1"/>
</dbReference>
<dbReference type="InterPro" id="IPR027417">
    <property type="entry name" value="P-loop_NTPase"/>
</dbReference>
<dbReference type="InterPro" id="IPR036640">
    <property type="entry name" value="ABC1_TM_sf"/>
</dbReference>
<feature type="domain" description="ABC transmembrane type-1" evidence="12">
    <location>
        <begin position="330"/>
        <end position="562"/>
    </location>
</feature>
<evidence type="ECO:0000256" key="4">
    <source>
        <dbReference type="ARBA" id="ARBA00022741"/>
    </source>
</evidence>
<feature type="transmembrane region" description="Helical" evidence="10">
    <location>
        <begin position="51"/>
        <end position="72"/>
    </location>
</feature>
<evidence type="ECO:0000256" key="1">
    <source>
        <dbReference type="ARBA" id="ARBA00004141"/>
    </source>
</evidence>
<keyword evidence="6 10" id="KW-1133">Transmembrane helix</keyword>
<dbReference type="PROSITE" id="PS50893">
    <property type="entry name" value="ABC_TRANSPORTER_2"/>
    <property type="match status" value="1"/>
</dbReference>
<evidence type="ECO:0000256" key="10">
    <source>
        <dbReference type="SAM" id="Phobius"/>
    </source>
</evidence>
<keyword evidence="5" id="KW-0067">ATP-binding</keyword>
<keyword evidence="7 10" id="KW-0472">Membrane</keyword>
<evidence type="ECO:0000256" key="7">
    <source>
        <dbReference type="ARBA" id="ARBA00023136"/>
    </source>
</evidence>
<organism evidence="13 14">
    <name type="scientific">Penicillium atrosanguineum</name>
    <dbReference type="NCBI Taxonomy" id="1132637"/>
    <lineage>
        <taxon>Eukaryota</taxon>
        <taxon>Fungi</taxon>
        <taxon>Dikarya</taxon>
        <taxon>Ascomycota</taxon>
        <taxon>Pezizomycotina</taxon>
        <taxon>Eurotiomycetes</taxon>
        <taxon>Eurotiomycetidae</taxon>
        <taxon>Eurotiales</taxon>
        <taxon>Aspergillaceae</taxon>
        <taxon>Penicillium</taxon>
    </lineage>
</organism>
<evidence type="ECO:0000256" key="3">
    <source>
        <dbReference type="ARBA" id="ARBA00022692"/>
    </source>
</evidence>
<evidence type="ECO:0000256" key="9">
    <source>
        <dbReference type="SAM" id="MobiDB-lite"/>
    </source>
</evidence>
<dbReference type="PANTHER" id="PTHR24221:SF651">
    <property type="entry name" value="HEAVY METAL TOLERANCE PROTEIN"/>
    <property type="match status" value="1"/>
</dbReference>
<feature type="compositionally biased region" description="Basic and acidic residues" evidence="9">
    <location>
        <begin position="222"/>
        <end position="241"/>
    </location>
</feature>
<dbReference type="Pfam" id="PF00005">
    <property type="entry name" value="ABC_tran"/>
    <property type="match status" value="1"/>
</dbReference>
<dbReference type="FunFam" id="3.40.50.300:FF:000186">
    <property type="entry name" value="ATP-binding cassette sub-family B member 7, mitochondrial"/>
    <property type="match status" value="1"/>
</dbReference>
<comment type="caution">
    <text evidence="13">The sequence shown here is derived from an EMBL/GenBank/DDBJ whole genome shotgun (WGS) entry which is preliminary data.</text>
</comment>
<dbReference type="GO" id="GO:0005524">
    <property type="term" value="F:ATP binding"/>
    <property type="evidence" value="ECO:0007669"/>
    <property type="project" value="UniProtKB-KW"/>
</dbReference>
<proteinExistence type="inferred from homology"/>
<dbReference type="GO" id="GO:0016887">
    <property type="term" value="F:ATP hydrolysis activity"/>
    <property type="evidence" value="ECO:0007669"/>
    <property type="project" value="InterPro"/>
</dbReference>
<reference evidence="13" key="2">
    <citation type="journal article" date="2023" name="IMA Fungus">
        <title>Comparative genomic study of the Penicillium genus elucidates a diverse pangenome and 15 lateral gene transfer events.</title>
        <authorList>
            <person name="Petersen C."/>
            <person name="Sorensen T."/>
            <person name="Nielsen M.R."/>
            <person name="Sondergaard T.E."/>
            <person name="Sorensen J.L."/>
            <person name="Fitzpatrick D.A."/>
            <person name="Frisvad J.C."/>
            <person name="Nielsen K.L."/>
        </authorList>
    </citation>
    <scope>NUCLEOTIDE SEQUENCE</scope>
    <source>
        <strain evidence="13">IBT 21472</strain>
    </source>
</reference>
<dbReference type="GO" id="GO:0005774">
    <property type="term" value="C:vacuolar membrane"/>
    <property type="evidence" value="ECO:0007669"/>
    <property type="project" value="TreeGrafter"/>
</dbReference>
<dbReference type="Proteomes" id="UP001147746">
    <property type="component" value="Unassembled WGS sequence"/>
</dbReference>
<dbReference type="InterPro" id="IPR003439">
    <property type="entry name" value="ABC_transporter-like_ATP-bd"/>
</dbReference>
<dbReference type="GO" id="GO:0000041">
    <property type="term" value="P:transition metal ion transport"/>
    <property type="evidence" value="ECO:0007669"/>
    <property type="project" value="UniProtKB-ARBA"/>
</dbReference>
<gene>
    <name evidence="13" type="ORF">N7476_005070</name>
</gene>
<comment type="similarity">
    <text evidence="8">Belongs to the ABC transporter superfamily. ABCB family. Heavy Metal importer (TC 3.A.1.210) subfamily.</text>
</comment>
<dbReference type="InterPro" id="IPR011527">
    <property type="entry name" value="ABC1_TM_dom"/>
</dbReference>
<dbReference type="InterPro" id="IPR039421">
    <property type="entry name" value="Type_1_exporter"/>
</dbReference>
<keyword evidence="3 10" id="KW-0812">Transmembrane</keyword>
<evidence type="ECO:0000259" key="12">
    <source>
        <dbReference type="PROSITE" id="PS50929"/>
    </source>
</evidence>
<feature type="region of interest" description="Disordered" evidence="9">
    <location>
        <begin position="222"/>
        <end position="249"/>
    </location>
</feature>
<keyword evidence="4" id="KW-0547">Nucleotide-binding</keyword>
<evidence type="ECO:0000313" key="13">
    <source>
        <dbReference type="EMBL" id="KAJ5318650.1"/>
    </source>
</evidence>
<dbReference type="Gene3D" id="3.40.50.300">
    <property type="entry name" value="P-loop containing nucleotide triphosphate hydrolases"/>
    <property type="match status" value="1"/>
</dbReference>
<evidence type="ECO:0000256" key="2">
    <source>
        <dbReference type="ARBA" id="ARBA00022448"/>
    </source>
</evidence>
<dbReference type="SUPFAM" id="SSF52540">
    <property type="entry name" value="P-loop containing nucleoside triphosphate hydrolases"/>
    <property type="match status" value="1"/>
</dbReference>
<feature type="transmembrane region" description="Helical" evidence="10">
    <location>
        <begin position="12"/>
        <end position="31"/>
    </location>
</feature>
<dbReference type="EMBL" id="JAPZBO010000004">
    <property type="protein sequence ID" value="KAJ5318650.1"/>
    <property type="molecule type" value="Genomic_DNA"/>
</dbReference>
<dbReference type="Gene3D" id="1.20.1560.10">
    <property type="entry name" value="ABC transporter type 1, transmembrane domain"/>
    <property type="match status" value="1"/>
</dbReference>
<dbReference type="SUPFAM" id="SSF90123">
    <property type="entry name" value="ABC transporter transmembrane region"/>
    <property type="match status" value="1"/>
</dbReference>
<comment type="subcellular location">
    <subcellularLocation>
        <location evidence="1">Membrane</location>
        <topology evidence="1">Multi-pass membrane protein</topology>
    </subcellularLocation>
</comment>
<reference evidence="13" key="1">
    <citation type="submission" date="2022-12" db="EMBL/GenBank/DDBJ databases">
        <authorList>
            <person name="Petersen C."/>
        </authorList>
    </citation>
    <scope>NUCLEOTIDE SEQUENCE</scope>
    <source>
        <strain evidence="13">IBT 21472</strain>
    </source>
</reference>
<dbReference type="PROSITE" id="PS50929">
    <property type="entry name" value="ABC_TM1F"/>
    <property type="match status" value="1"/>
</dbReference>